<name>A0A1M6VIT1_9BRAD</name>
<feature type="transmembrane region" description="Helical" evidence="1">
    <location>
        <begin position="7"/>
        <end position="25"/>
    </location>
</feature>
<evidence type="ECO:0000313" key="3">
    <source>
        <dbReference type="Proteomes" id="UP000183208"/>
    </source>
</evidence>
<sequence>MKPTMPLKYCSIAFAVLWAGWMLWWSGTFTPANIIILSVCGAVVGYFWYRAMRWSFRWMKLLPQNHIDPGADPGAGHSAP</sequence>
<evidence type="ECO:0000313" key="2">
    <source>
        <dbReference type="EMBL" id="SEC65457.1"/>
    </source>
</evidence>
<protein>
    <submittedName>
        <fullName evidence="2">Uncharacterized protein</fullName>
    </submittedName>
</protein>
<evidence type="ECO:0000256" key="1">
    <source>
        <dbReference type="SAM" id="Phobius"/>
    </source>
</evidence>
<dbReference type="RefSeq" id="WP_074818194.1">
    <property type="nucleotide sequence ID" value="NZ_FNTI01000001.1"/>
</dbReference>
<reference evidence="2 3" key="1">
    <citation type="submission" date="2016-10" db="EMBL/GenBank/DDBJ databases">
        <authorList>
            <person name="de Groot N.N."/>
        </authorList>
    </citation>
    <scope>NUCLEOTIDE SEQUENCE [LARGE SCALE GENOMIC DNA]</scope>
    <source>
        <strain evidence="2 3">GAS522</strain>
    </source>
</reference>
<dbReference type="OrthoDB" id="8239721at2"/>
<dbReference type="EMBL" id="FNTI01000001">
    <property type="protein sequence ID" value="SEC65457.1"/>
    <property type="molecule type" value="Genomic_DNA"/>
</dbReference>
<keyword evidence="1" id="KW-0472">Membrane</keyword>
<keyword evidence="1" id="KW-1133">Transmembrane helix</keyword>
<proteinExistence type="predicted"/>
<accession>A0A1M6VIT1</accession>
<gene>
    <name evidence="2" type="ORF">SAMN05444171_1952</name>
</gene>
<dbReference type="AlphaFoldDB" id="A0A1M6VIT1"/>
<keyword evidence="1" id="KW-0812">Transmembrane</keyword>
<feature type="transmembrane region" description="Helical" evidence="1">
    <location>
        <begin position="31"/>
        <end position="49"/>
    </location>
</feature>
<organism evidence="2 3">
    <name type="scientific">Bradyrhizobium lablabi</name>
    <dbReference type="NCBI Taxonomy" id="722472"/>
    <lineage>
        <taxon>Bacteria</taxon>
        <taxon>Pseudomonadati</taxon>
        <taxon>Pseudomonadota</taxon>
        <taxon>Alphaproteobacteria</taxon>
        <taxon>Hyphomicrobiales</taxon>
        <taxon>Nitrobacteraceae</taxon>
        <taxon>Bradyrhizobium</taxon>
    </lineage>
</organism>
<dbReference type="Proteomes" id="UP000183208">
    <property type="component" value="Unassembled WGS sequence"/>
</dbReference>